<protein>
    <submittedName>
        <fullName evidence="8">MFS transporter</fullName>
    </submittedName>
</protein>
<dbReference type="PANTHER" id="PTHR43266:SF9">
    <property type="entry name" value="PERMEASE, MAJOR FACILITATOR SUPERFAMILY-RELATED"/>
    <property type="match status" value="1"/>
</dbReference>
<feature type="transmembrane region" description="Helical" evidence="7">
    <location>
        <begin position="234"/>
        <end position="257"/>
    </location>
</feature>
<feature type="transmembrane region" description="Helical" evidence="7">
    <location>
        <begin position="368"/>
        <end position="388"/>
    </location>
</feature>
<dbReference type="EMBL" id="CP060696">
    <property type="protein sequence ID" value="QNO18795.1"/>
    <property type="molecule type" value="Genomic_DNA"/>
</dbReference>
<feature type="transmembrane region" description="Helical" evidence="7">
    <location>
        <begin position="152"/>
        <end position="172"/>
    </location>
</feature>
<dbReference type="Gene3D" id="1.20.1250.20">
    <property type="entry name" value="MFS general substrate transporter like domains"/>
    <property type="match status" value="1"/>
</dbReference>
<accession>A0A7G9WJD3</accession>
<dbReference type="SUPFAM" id="SSF103473">
    <property type="entry name" value="MFS general substrate transporter"/>
    <property type="match status" value="1"/>
</dbReference>
<dbReference type="InterPro" id="IPR011701">
    <property type="entry name" value="MFS"/>
</dbReference>
<comment type="subcellular location">
    <subcellularLocation>
        <location evidence="1">Cell membrane</location>
        <topology evidence="1">Multi-pass membrane protein</topology>
    </subcellularLocation>
</comment>
<evidence type="ECO:0000256" key="7">
    <source>
        <dbReference type="SAM" id="Phobius"/>
    </source>
</evidence>
<keyword evidence="2" id="KW-0813">Transport</keyword>
<dbReference type="InterPro" id="IPR036259">
    <property type="entry name" value="MFS_trans_sf"/>
</dbReference>
<keyword evidence="3" id="KW-1003">Cell membrane</keyword>
<feature type="transmembrane region" description="Helical" evidence="7">
    <location>
        <begin position="53"/>
        <end position="74"/>
    </location>
</feature>
<keyword evidence="5 7" id="KW-1133">Transmembrane helix</keyword>
<dbReference type="Pfam" id="PF07690">
    <property type="entry name" value="MFS_1"/>
    <property type="match status" value="1"/>
</dbReference>
<dbReference type="Proteomes" id="UP000516046">
    <property type="component" value="Chromosome"/>
</dbReference>
<feature type="transmembrane region" description="Helical" evidence="7">
    <location>
        <begin position="178"/>
        <end position="201"/>
    </location>
</feature>
<feature type="transmembrane region" description="Helical" evidence="7">
    <location>
        <begin position="86"/>
        <end position="106"/>
    </location>
</feature>
<feature type="transmembrane region" description="Helical" evidence="7">
    <location>
        <begin position="269"/>
        <end position="291"/>
    </location>
</feature>
<dbReference type="AlphaFoldDB" id="A0A7G9WJD3"/>
<dbReference type="KEGG" id="caml:H6X83_03945"/>
<organism evidence="8 9">
    <name type="scientific">Caproicibacterium amylolyticum</name>
    <dbReference type="NCBI Taxonomy" id="2766537"/>
    <lineage>
        <taxon>Bacteria</taxon>
        <taxon>Bacillati</taxon>
        <taxon>Bacillota</taxon>
        <taxon>Clostridia</taxon>
        <taxon>Eubacteriales</taxon>
        <taxon>Oscillospiraceae</taxon>
        <taxon>Caproicibacterium</taxon>
    </lineage>
</organism>
<reference evidence="8 9" key="1">
    <citation type="submission" date="2020-08" db="EMBL/GenBank/DDBJ databases">
        <authorList>
            <person name="Ren C."/>
            <person name="Gu Y."/>
            <person name="Xu Y."/>
        </authorList>
    </citation>
    <scope>NUCLEOTIDE SEQUENCE [LARGE SCALE GENOMIC DNA]</scope>
    <source>
        <strain evidence="8 9">LBM18003</strain>
    </source>
</reference>
<evidence type="ECO:0000313" key="8">
    <source>
        <dbReference type="EMBL" id="QNO18795.1"/>
    </source>
</evidence>
<dbReference type="PANTHER" id="PTHR43266">
    <property type="entry name" value="MACROLIDE-EFFLUX PROTEIN"/>
    <property type="match status" value="1"/>
</dbReference>
<proteinExistence type="predicted"/>
<feature type="transmembrane region" description="Helical" evidence="7">
    <location>
        <begin position="303"/>
        <end position="322"/>
    </location>
</feature>
<keyword evidence="9" id="KW-1185">Reference proteome</keyword>
<sequence>MQTETTAVPPRIPAQRSHTNFVLMILGRIISELGTSVFTFSVNLYVLNVTHSAALYSLVLSFSILPNLVSNFAGGLLVDRYNKKRLMVGSDFASGGLLFGFLVLFLRFPSNVLIIALCSMALAVTQNIFSLTMTSSIANTVNREQVPKLNSVFTGYGSAISVGGSFLGVLAYQNLSMPAIFCMNGLSFLFSAVLELFIVFYGTTREVPQKKQNPLKDYRNTLLYINGHRRIKTLFLVENFMLFVFAPLGSIIVPYVAYQVIDVSKFQFAVVQAGLPVGSLIASFIIMFLSVSAASLMKRVFRLAYLQIFGIMLACVPGLLVLFDQSKWISTSAFFAVLIFLGIVTVSRGIPISSYFQNTVDESTRGKFFAVQNTLSSLFSLLGIWLYGILLDHFAWTGILLVSAAVSIVVIFNIRRWAKHAENSGVNAIISENNFTEGQDT</sequence>
<evidence type="ECO:0000313" key="9">
    <source>
        <dbReference type="Proteomes" id="UP000516046"/>
    </source>
</evidence>
<dbReference type="GO" id="GO:0005886">
    <property type="term" value="C:plasma membrane"/>
    <property type="evidence" value="ECO:0007669"/>
    <property type="project" value="UniProtKB-SubCell"/>
</dbReference>
<evidence type="ECO:0000256" key="2">
    <source>
        <dbReference type="ARBA" id="ARBA00022448"/>
    </source>
</evidence>
<feature type="transmembrane region" description="Helical" evidence="7">
    <location>
        <begin position="21"/>
        <end position="47"/>
    </location>
</feature>
<evidence type="ECO:0000256" key="3">
    <source>
        <dbReference type="ARBA" id="ARBA00022475"/>
    </source>
</evidence>
<feature type="transmembrane region" description="Helical" evidence="7">
    <location>
        <begin position="328"/>
        <end position="347"/>
    </location>
</feature>
<dbReference type="RefSeq" id="WP_212507862.1">
    <property type="nucleotide sequence ID" value="NZ_CP060696.1"/>
</dbReference>
<feature type="transmembrane region" description="Helical" evidence="7">
    <location>
        <begin position="394"/>
        <end position="414"/>
    </location>
</feature>
<feature type="transmembrane region" description="Helical" evidence="7">
    <location>
        <begin position="112"/>
        <end position="131"/>
    </location>
</feature>
<gene>
    <name evidence="8" type="ORF">H6X83_03945</name>
</gene>
<evidence type="ECO:0000256" key="6">
    <source>
        <dbReference type="ARBA" id="ARBA00023136"/>
    </source>
</evidence>
<evidence type="ECO:0000256" key="1">
    <source>
        <dbReference type="ARBA" id="ARBA00004651"/>
    </source>
</evidence>
<evidence type="ECO:0000256" key="5">
    <source>
        <dbReference type="ARBA" id="ARBA00022989"/>
    </source>
</evidence>
<keyword evidence="4 7" id="KW-0812">Transmembrane</keyword>
<dbReference type="GO" id="GO:0022857">
    <property type="term" value="F:transmembrane transporter activity"/>
    <property type="evidence" value="ECO:0007669"/>
    <property type="project" value="InterPro"/>
</dbReference>
<keyword evidence="6 7" id="KW-0472">Membrane</keyword>
<dbReference type="CDD" id="cd06173">
    <property type="entry name" value="MFS_MefA_like"/>
    <property type="match status" value="1"/>
</dbReference>
<name>A0A7G9WJD3_9FIRM</name>
<evidence type="ECO:0000256" key="4">
    <source>
        <dbReference type="ARBA" id="ARBA00022692"/>
    </source>
</evidence>